<dbReference type="AlphaFoldDB" id="A0A7W7GM90"/>
<evidence type="ECO:0000313" key="9">
    <source>
        <dbReference type="Proteomes" id="UP000540191"/>
    </source>
</evidence>
<dbReference type="GO" id="GO:0006304">
    <property type="term" value="P:DNA modification"/>
    <property type="evidence" value="ECO:0007669"/>
    <property type="project" value="InterPro"/>
</dbReference>
<evidence type="ECO:0000256" key="5">
    <source>
        <dbReference type="ARBA" id="ARBA00022691"/>
    </source>
</evidence>
<gene>
    <name evidence="8" type="ORF">HDA30_000222</name>
</gene>
<dbReference type="PRINTS" id="PR00507">
    <property type="entry name" value="N12N6MTFRASE"/>
</dbReference>
<evidence type="ECO:0000256" key="2">
    <source>
        <dbReference type="ARBA" id="ARBA00011900"/>
    </source>
</evidence>
<dbReference type="InterPro" id="IPR050953">
    <property type="entry name" value="N4_N6_ade-DNA_methylase"/>
</dbReference>
<comment type="caution">
    <text evidence="8">The sequence shown here is derived from an EMBL/GenBank/DDBJ whole genome shotgun (WGS) entry which is preliminary data.</text>
</comment>
<dbReference type="InterPro" id="IPR002052">
    <property type="entry name" value="DNA_methylase_N6_adenine_CS"/>
</dbReference>
<dbReference type="Gene3D" id="3.40.50.150">
    <property type="entry name" value="Vaccinia Virus protein VP39"/>
    <property type="match status" value="1"/>
</dbReference>
<dbReference type="PANTHER" id="PTHR33841">
    <property type="entry name" value="DNA METHYLTRANSFERASE YEEA-RELATED"/>
    <property type="match status" value="1"/>
</dbReference>
<dbReference type="SUPFAM" id="SSF53335">
    <property type="entry name" value="S-adenosyl-L-methionine-dependent methyltransferases"/>
    <property type="match status" value="1"/>
</dbReference>
<dbReference type="GO" id="GO:0032259">
    <property type="term" value="P:methylation"/>
    <property type="evidence" value="ECO:0007669"/>
    <property type="project" value="UniProtKB-KW"/>
</dbReference>
<dbReference type="RefSeq" id="WP_184240844.1">
    <property type="nucleotide sequence ID" value="NZ_JACHNA010000001.1"/>
</dbReference>
<dbReference type="GO" id="GO:0009007">
    <property type="term" value="F:site-specific DNA-methyltransferase (adenine-specific) activity"/>
    <property type="evidence" value="ECO:0007669"/>
    <property type="project" value="UniProtKB-EC"/>
</dbReference>
<dbReference type="CDD" id="cd02440">
    <property type="entry name" value="AdoMet_MTases"/>
    <property type="match status" value="1"/>
</dbReference>
<dbReference type="PROSITE" id="PS00092">
    <property type="entry name" value="N6_MTASE"/>
    <property type="match status" value="1"/>
</dbReference>
<evidence type="ECO:0000256" key="3">
    <source>
        <dbReference type="ARBA" id="ARBA00022603"/>
    </source>
</evidence>
<dbReference type="PANTHER" id="PTHR33841:SF5">
    <property type="entry name" value="DNA METHYLASE (MODIFICATION METHYLASE) (METHYLTRANSFERASE)-RELATED"/>
    <property type="match status" value="1"/>
</dbReference>
<dbReference type="GO" id="GO:0003676">
    <property type="term" value="F:nucleic acid binding"/>
    <property type="evidence" value="ECO:0007669"/>
    <property type="project" value="InterPro"/>
</dbReference>
<organism evidence="8 9">
    <name type="scientific">Micrococcus cohnii</name>
    <dbReference type="NCBI Taxonomy" id="993416"/>
    <lineage>
        <taxon>Bacteria</taxon>
        <taxon>Bacillati</taxon>
        <taxon>Actinomycetota</taxon>
        <taxon>Actinomycetes</taxon>
        <taxon>Micrococcales</taxon>
        <taxon>Micrococcaceae</taxon>
        <taxon>Micrococcus</taxon>
    </lineage>
</organism>
<sequence length="483" mass="52515">MSDTLLVEAEERRRMTLEALDPEEQARRGQYFTPARAAEIMAALPRDPSTAEVRILDPGAGTGMLSVALVHRLLADCPGTRLHITAVEDDPALGAALVATLRELEGLGDVSTELVDENFLVWADTTSERFDFVIQNPPYAKLSANSVDQRRLRASGVYVPNIYAAFLTLGGQLLKPGGQQVAITPRSWMNGTYYARFRRAFLEDVGIDAIHTFESRSKVFGDTGVLQESIIVSATKGQHPDTVEVSTSTDHIGEIVTRTVPYEQIVTPDFVHVPATAADAEAVAWMQANAQCTLEDLGLAVSTGRVVDFRSRDAIVAAHEPGAVPLIHASHVRQQGVGHPIKPRKPEWFVPRDAQDRKMLVPGGAAYVLVKRFSAKEERRRIVAGVWESEAEAAFDNKVNFIHQDGQGIDSAVARGLTAYLNTSRVDAYFRVFSGHTQVNATDLRQMRFPSRSALRALAAATSPQGDLDAALDAVLDAKGVAA</sequence>
<dbReference type="Proteomes" id="UP000540191">
    <property type="component" value="Unassembled WGS sequence"/>
</dbReference>
<dbReference type="InterPro" id="IPR029063">
    <property type="entry name" value="SAM-dependent_MTases_sf"/>
</dbReference>
<evidence type="ECO:0000259" key="7">
    <source>
        <dbReference type="Pfam" id="PF07669"/>
    </source>
</evidence>
<evidence type="ECO:0000256" key="6">
    <source>
        <dbReference type="ARBA" id="ARBA00047942"/>
    </source>
</evidence>
<dbReference type="EMBL" id="JACHNA010000001">
    <property type="protein sequence ID" value="MBB4734714.1"/>
    <property type="molecule type" value="Genomic_DNA"/>
</dbReference>
<reference evidence="8 9" key="1">
    <citation type="submission" date="2020-08" db="EMBL/GenBank/DDBJ databases">
        <title>Sequencing the genomes of 1000 actinobacteria strains.</title>
        <authorList>
            <person name="Klenk H.-P."/>
        </authorList>
    </citation>
    <scope>NUCLEOTIDE SEQUENCE [LARGE SCALE GENOMIC DNA]</scope>
    <source>
        <strain evidence="8 9">DSM 23974</strain>
    </source>
</reference>
<keyword evidence="3 8" id="KW-0489">Methyltransferase</keyword>
<name>A0A7W7GM90_9MICC</name>
<keyword evidence="9" id="KW-1185">Reference proteome</keyword>
<keyword evidence="5" id="KW-0949">S-adenosyl-L-methionine</keyword>
<dbReference type="InterPro" id="IPR011639">
    <property type="entry name" value="MethylTrfase_TaqI-like_dom"/>
</dbReference>
<dbReference type="Pfam" id="PF07669">
    <property type="entry name" value="Eco57I"/>
    <property type="match status" value="1"/>
</dbReference>
<comment type="catalytic activity">
    <reaction evidence="6">
        <text>a 2'-deoxyadenosine in DNA + S-adenosyl-L-methionine = an N(6)-methyl-2'-deoxyadenosine in DNA + S-adenosyl-L-homocysteine + H(+)</text>
        <dbReference type="Rhea" id="RHEA:15197"/>
        <dbReference type="Rhea" id="RHEA-COMP:12418"/>
        <dbReference type="Rhea" id="RHEA-COMP:12419"/>
        <dbReference type="ChEBI" id="CHEBI:15378"/>
        <dbReference type="ChEBI" id="CHEBI:57856"/>
        <dbReference type="ChEBI" id="CHEBI:59789"/>
        <dbReference type="ChEBI" id="CHEBI:90615"/>
        <dbReference type="ChEBI" id="CHEBI:90616"/>
        <dbReference type="EC" id="2.1.1.72"/>
    </reaction>
</comment>
<dbReference type="EC" id="2.1.1.72" evidence="2"/>
<evidence type="ECO:0000256" key="4">
    <source>
        <dbReference type="ARBA" id="ARBA00022679"/>
    </source>
</evidence>
<evidence type="ECO:0000256" key="1">
    <source>
        <dbReference type="ARBA" id="ARBA00006594"/>
    </source>
</evidence>
<keyword evidence="4 8" id="KW-0808">Transferase</keyword>
<proteinExistence type="inferred from homology"/>
<evidence type="ECO:0000313" key="8">
    <source>
        <dbReference type="EMBL" id="MBB4734714.1"/>
    </source>
</evidence>
<comment type="similarity">
    <text evidence="1">Belongs to the N(4)/N(6)-methyltransferase family.</text>
</comment>
<accession>A0A7W7GM90</accession>
<protein>
    <recommendedName>
        <fullName evidence="2">site-specific DNA-methyltransferase (adenine-specific)</fullName>
        <ecNumber evidence="2">2.1.1.72</ecNumber>
    </recommendedName>
</protein>
<feature type="domain" description="Type II methyltransferase M.TaqI-like" evidence="7">
    <location>
        <begin position="123"/>
        <end position="220"/>
    </location>
</feature>